<dbReference type="EMBL" id="KZ293740">
    <property type="protein sequence ID" value="PBK80794.1"/>
    <property type="molecule type" value="Genomic_DNA"/>
</dbReference>
<dbReference type="Proteomes" id="UP000217790">
    <property type="component" value="Unassembled WGS sequence"/>
</dbReference>
<protein>
    <submittedName>
        <fullName evidence="2">Uncharacterized protein</fullName>
    </submittedName>
</protein>
<evidence type="ECO:0000313" key="2">
    <source>
        <dbReference type="EMBL" id="PBK80794.1"/>
    </source>
</evidence>
<gene>
    <name evidence="2" type="ORF">ARMGADRAFT_823531</name>
</gene>
<evidence type="ECO:0000256" key="1">
    <source>
        <dbReference type="SAM" id="MobiDB-lite"/>
    </source>
</evidence>
<sequence>MAVDSFQLCGDIPSFNLDGDRYAVLKLLYTLVSSSEYDGDASVRSHDLRITLVIFFRVLNSTSPHPRFLPGDWCTPTMAAVFVRIAFQDDAWASQHEPAHGYNSQLSAAAELVHHFLQFPPVMNKTFSHFGSRRLLGPIASLRGSDLARNAGLSMILNTFITGLESDELNPATFQQSVAYLFEPDNLLTVCAVLLTWGKAHSALHRLALLRRDDPAWPECLTKLDTIPIQFGVHLDSHVIMDVRKFVKGGCVGVYGINNPGSHTPRRDQDGSCPPKDSPSRLKLWLNQLWPHRGIRATNERVARFSGDGQV</sequence>
<dbReference type="OrthoDB" id="2973738at2759"/>
<dbReference type="AlphaFoldDB" id="A0A2H3CHG8"/>
<accession>A0A2H3CHG8</accession>
<proteinExistence type="predicted"/>
<organism evidence="2 3">
    <name type="scientific">Armillaria gallica</name>
    <name type="common">Bulbous honey fungus</name>
    <name type="synonym">Armillaria bulbosa</name>
    <dbReference type="NCBI Taxonomy" id="47427"/>
    <lineage>
        <taxon>Eukaryota</taxon>
        <taxon>Fungi</taxon>
        <taxon>Dikarya</taxon>
        <taxon>Basidiomycota</taxon>
        <taxon>Agaricomycotina</taxon>
        <taxon>Agaricomycetes</taxon>
        <taxon>Agaricomycetidae</taxon>
        <taxon>Agaricales</taxon>
        <taxon>Marasmiineae</taxon>
        <taxon>Physalacriaceae</taxon>
        <taxon>Armillaria</taxon>
    </lineage>
</organism>
<keyword evidence="3" id="KW-1185">Reference proteome</keyword>
<reference evidence="3" key="1">
    <citation type="journal article" date="2017" name="Nat. Ecol. Evol.">
        <title>Genome expansion and lineage-specific genetic innovations in the forest pathogenic fungi Armillaria.</title>
        <authorList>
            <person name="Sipos G."/>
            <person name="Prasanna A.N."/>
            <person name="Walter M.C."/>
            <person name="O'Connor E."/>
            <person name="Balint B."/>
            <person name="Krizsan K."/>
            <person name="Kiss B."/>
            <person name="Hess J."/>
            <person name="Varga T."/>
            <person name="Slot J."/>
            <person name="Riley R."/>
            <person name="Boka B."/>
            <person name="Rigling D."/>
            <person name="Barry K."/>
            <person name="Lee J."/>
            <person name="Mihaltcheva S."/>
            <person name="LaButti K."/>
            <person name="Lipzen A."/>
            <person name="Waldron R."/>
            <person name="Moloney N.M."/>
            <person name="Sperisen C."/>
            <person name="Kredics L."/>
            <person name="Vagvoelgyi C."/>
            <person name="Patrignani A."/>
            <person name="Fitzpatrick D."/>
            <person name="Nagy I."/>
            <person name="Doyle S."/>
            <person name="Anderson J.B."/>
            <person name="Grigoriev I.V."/>
            <person name="Gueldener U."/>
            <person name="Muensterkoetter M."/>
            <person name="Nagy L.G."/>
        </authorList>
    </citation>
    <scope>NUCLEOTIDE SEQUENCE [LARGE SCALE GENOMIC DNA]</scope>
    <source>
        <strain evidence="3">Ar21-2</strain>
    </source>
</reference>
<dbReference type="InParanoid" id="A0A2H3CHG8"/>
<feature type="region of interest" description="Disordered" evidence="1">
    <location>
        <begin position="258"/>
        <end position="279"/>
    </location>
</feature>
<name>A0A2H3CHG8_ARMGA</name>
<evidence type="ECO:0000313" key="3">
    <source>
        <dbReference type="Proteomes" id="UP000217790"/>
    </source>
</evidence>